<dbReference type="PANTHER" id="PTHR43002">
    <property type="entry name" value="GLYCOGEN DEBRANCHING ENZYME"/>
    <property type="match status" value="1"/>
</dbReference>
<dbReference type="CDD" id="cd02856">
    <property type="entry name" value="E_set_GDE_Isoamylase_N"/>
    <property type="match status" value="1"/>
</dbReference>
<dbReference type="EMBL" id="QEFC01000547">
    <property type="protein sequence ID" value="KAE9463896.1"/>
    <property type="molecule type" value="Genomic_DNA"/>
</dbReference>
<dbReference type="Proteomes" id="UP000428333">
    <property type="component" value="Linkage Group LG03"/>
</dbReference>
<dbReference type="Gene3D" id="2.60.40.1180">
    <property type="entry name" value="Golgi alpha-mannosidase II"/>
    <property type="match status" value="1"/>
</dbReference>
<proteinExistence type="inferred from homology"/>
<dbReference type="InterPro" id="IPR013780">
    <property type="entry name" value="Glyco_hydro_b"/>
</dbReference>
<keyword evidence="4" id="KW-1185">Reference proteome</keyword>
<dbReference type="Pfam" id="PF02922">
    <property type="entry name" value="CBM_48"/>
    <property type="match status" value="1"/>
</dbReference>
<protein>
    <recommendedName>
        <fullName evidence="2">Glycoside hydrolase family 13 N-terminal domain-containing protein</fullName>
    </recommendedName>
</protein>
<dbReference type="InterPro" id="IPR004193">
    <property type="entry name" value="Glyco_hydro_13_N"/>
</dbReference>
<dbReference type="SUPFAM" id="SSF81296">
    <property type="entry name" value="E set domains"/>
    <property type="match status" value="1"/>
</dbReference>
<dbReference type="SUPFAM" id="SSF51445">
    <property type="entry name" value="(Trans)glycosidases"/>
    <property type="match status" value="1"/>
</dbReference>
<dbReference type="SUPFAM" id="SSF51011">
    <property type="entry name" value="Glycosyl hydrolase domain"/>
    <property type="match status" value="1"/>
</dbReference>
<comment type="caution">
    <text evidence="3">The sequence shown here is derived from an EMBL/GenBank/DDBJ whole genome shotgun (WGS) entry which is preliminary data.</text>
</comment>
<evidence type="ECO:0000313" key="4">
    <source>
        <dbReference type="Proteomes" id="UP000428333"/>
    </source>
</evidence>
<reference evidence="3 4" key="1">
    <citation type="journal article" date="2019" name="Genome Biol. Evol.">
        <title>The Rhododendron genome and chromosomal organization provide insight into shared whole-genome duplications across the heath family (Ericaceae).</title>
        <authorList>
            <person name="Soza V.L."/>
            <person name="Lindsley D."/>
            <person name="Waalkes A."/>
            <person name="Ramage E."/>
            <person name="Patwardhan R.P."/>
            <person name="Burton J.N."/>
            <person name="Adey A."/>
            <person name="Kumar A."/>
            <person name="Qiu R."/>
            <person name="Shendure J."/>
            <person name="Hall B."/>
        </authorList>
    </citation>
    <scope>NUCLEOTIDE SEQUENCE [LARGE SCALE GENOMIC DNA]</scope>
    <source>
        <strain evidence="3">RSF 1966-606</strain>
    </source>
</reference>
<dbReference type="InterPro" id="IPR017853">
    <property type="entry name" value="GH"/>
</dbReference>
<organism evidence="3 4">
    <name type="scientific">Rhododendron williamsianum</name>
    <dbReference type="NCBI Taxonomy" id="262921"/>
    <lineage>
        <taxon>Eukaryota</taxon>
        <taxon>Viridiplantae</taxon>
        <taxon>Streptophyta</taxon>
        <taxon>Embryophyta</taxon>
        <taxon>Tracheophyta</taxon>
        <taxon>Spermatophyta</taxon>
        <taxon>Magnoliopsida</taxon>
        <taxon>eudicotyledons</taxon>
        <taxon>Gunneridae</taxon>
        <taxon>Pentapetalae</taxon>
        <taxon>asterids</taxon>
        <taxon>Ericales</taxon>
        <taxon>Ericaceae</taxon>
        <taxon>Ericoideae</taxon>
        <taxon>Rhodoreae</taxon>
        <taxon>Rhododendron</taxon>
    </lineage>
</organism>
<evidence type="ECO:0000313" key="3">
    <source>
        <dbReference type="EMBL" id="KAE9463896.1"/>
    </source>
</evidence>
<dbReference type="Gene3D" id="2.60.40.10">
    <property type="entry name" value="Immunoglobulins"/>
    <property type="match status" value="1"/>
</dbReference>
<dbReference type="InterPro" id="IPR044505">
    <property type="entry name" value="GlgX_Isoamylase_N_E_set"/>
</dbReference>
<evidence type="ECO:0000256" key="1">
    <source>
        <dbReference type="ARBA" id="ARBA00008061"/>
    </source>
</evidence>
<name>A0A6A4LSF2_9ERIC</name>
<dbReference type="InterPro" id="IPR014756">
    <property type="entry name" value="Ig_E-set"/>
</dbReference>
<dbReference type="GO" id="GO:0004553">
    <property type="term" value="F:hydrolase activity, hydrolyzing O-glycosyl compounds"/>
    <property type="evidence" value="ECO:0007669"/>
    <property type="project" value="InterPro"/>
</dbReference>
<sequence length="672" mass="74767">MATLPLPVVMIRSHFVNCGGTESSKLIAPAHCVCGKRVTHIEKMDKGRSIVCGEVRAYGTKASLRCRNFRVFATSHISVVQNEERPAAYLFRTEVGGHVKVLVRKNNVKYNVHVEVSSLQLHSSEDKLVMSWGIFRSDSSQFMPLDFQSSTPDAKSATVEIPFVQNSLGTVAVELDFEGSLTPFYLSFLLKCPMNGDSKSSVLRSHRKSNFCVPVGLGSGYPAPLGLTFAADGSVNFSLFSRSAEGVVLCLYDDTKAEQPALEIDLDPYVNRSGDIWHVSMDNALPFVSYGYRCKGGITEKGDKLLKKHVLLDPYARIIENAHLGLNSKSLGKIDKEPPFNWSGDVRPCIPMEELVVYWVNVGHFTKHKSSGLPDDVAGTFSGITEKKGPYFPFHFFSPINLFGRSGDPVATSSSMKEMVKKLHANGIEVLVEVVFTHTADDCALREIDNSSYYHSSGDEDLGTKNALNCNYPIVQQMILDSLRYWVVEFHVDGFCFINASSLLKGFHGELLSRPPLVEAIAFDPILSKTKVIADSWDPHDIISKEIVFPHWKRWAEINTYFSDDKFQPPSSGFGQLQQWRVSFFTIELEFGDLFVAFNGGNQSESIVLPPPPPEEMEWLRLVDTALPFPGFFSEDGEPVLEQMAGLVTYEMKSHSCVLFEAKSISDRSMSL</sequence>
<accession>A0A6A4LSF2</accession>
<feature type="domain" description="Glycoside hydrolase family 13 N-terminal" evidence="2">
    <location>
        <begin position="224"/>
        <end position="316"/>
    </location>
</feature>
<feature type="non-terminal residue" evidence="3">
    <location>
        <position position="1"/>
    </location>
</feature>
<dbReference type="InterPro" id="IPR013783">
    <property type="entry name" value="Ig-like_fold"/>
</dbReference>
<dbReference type="AlphaFoldDB" id="A0A6A4LSF2"/>
<dbReference type="Gene3D" id="3.20.20.80">
    <property type="entry name" value="Glycosidases"/>
    <property type="match status" value="2"/>
</dbReference>
<comment type="similarity">
    <text evidence="1">Belongs to the glycosyl hydrolase 13 family.</text>
</comment>
<gene>
    <name evidence="3" type="ORF">C3L33_04086</name>
</gene>
<dbReference type="OrthoDB" id="204980at2759"/>
<evidence type="ECO:0000259" key="2">
    <source>
        <dbReference type="Pfam" id="PF02922"/>
    </source>
</evidence>
<dbReference type="GO" id="GO:0005975">
    <property type="term" value="P:carbohydrate metabolic process"/>
    <property type="evidence" value="ECO:0007669"/>
    <property type="project" value="InterPro"/>
</dbReference>